<reference evidence="1 2" key="1">
    <citation type="submission" date="2014-03" db="EMBL/GenBank/DDBJ databases">
        <title>Genomics of Bifidobacteria.</title>
        <authorList>
            <person name="Ventura M."/>
            <person name="Milani C."/>
            <person name="Lugli G.A."/>
        </authorList>
    </citation>
    <scope>NUCLEOTIDE SEQUENCE [LARGE SCALE GENOMIC DNA]</scope>
    <source>
        <strain evidence="1 2">LMG 10738</strain>
    </source>
</reference>
<protein>
    <recommendedName>
        <fullName evidence="3">DUF2971 domain-containing protein</fullName>
    </recommendedName>
</protein>
<sequence length="319" mass="35774">MNVPVSYHYCSLDTACAILGTGSLRLSDITKSNDSSEIAYGYAAAIRSLIRCGLVREEGSRVHFLEDWIGLLRPDYRTMLADAITNRTQPPNRLCYAICFSEHHDLLSQWRAYGDDGRGVALGFDLSAMESMPPTIGMGDRSGGPLEQHAMVLYEPIVYGKDRTAALFDGLADDIRVRVERLRHCMAEEGPLARDALLEATLLFVTHTAFCKKRFFREEREWRLALWGPRSRVTPRQAALSASLCKEGSPWLRSATFRVLARGDRLVPVVDLGMDMRTILREIVIGPRCRADESDLALLLEPLGLEGIRIRRSAGTYQR</sequence>
<dbReference type="Pfam" id="PF11185">
    <property type="entry name" value="DUF2971"/>
    <property type="match status" value="1"/>
</dbReference>
<dbReference type="RefSeq" id="WP_081895595.1">
    <property type="nucleotide sequence ID" value="NZ_JGYV01000010.1"/>
</dbReference>
<dbReference type="STRING" id="1688.BCUN_0814"/>
<dbReference type="OrthoDB" id="1095921at2"/>
<proteinExistence type="predicted"/>
<keyword evidence="2" id="KW-1185">Reference proteome</keyword>
<evidence type="ECO:0000313" key="2">
    <source>
        <dbReference type="Proteomes" id="UP000029067"/>
    </source>
</evidence>
<name>A0A087AW31_9BIFI</name>
<dbReference type="AlphaFoldDB" id="A0A087AW31"/>
<dbReference type="EMBL" id="JGYV01000010">
    <property type="protein sequence ID" value="KFI62981.1"/>
    <property type="molecule type" value="Genomic_DNA"/>
</dbReference>
<accession>A0A087AW31</accession>
<dbReference type="Proteomes" id="UP000029067">
    <property type="component" value="Unassembled WGS sequence"/>
</dbReference>
<dbReference type="eggNOG" id="ENOG5031H3Q">
    <property type="taxonomic scope" value="Bacteria"/>
</dbReference>
<comment type="caution">
    <text evidence="1">The sequence shown here is derived from an EMBL/GenBank/DDBJ whole genome shotgun (WGS) entry which is preliminary data.</text>
</comment>
<organism evidence="1 2">
    <name type="scientific">Bifidobacterium cuniculi</name>
    <dbReference type="NCBI Taxonomy" id="1688"/>
    <lineage>
        <taxon>Bacteria</taxon>
        <taxon>Bacillati</taxon>
        <taxon>Actinomycetota</taxon>
        <taxon>Actinomycetes</taxon>
        <taxon>Bifidobacteriales</taxon>
        <taxon>Bifidobacteriaceae</taxon>
        <taxon>Bifidobacterium</taxon>
    </lineage>
</organism>
<evidence type="ECO:0008006" key="3">
    <source>
        <dbReference type="Google" id="ProtNLM"/>
    </source>
</evidence>
<evidence type="ECO:0000313" key="1">
    <source>
        <dbReference type="EMBL" id="KFI62981.1"/>
    </source>
</evidence>
<gene>
    <name evidence="1" type="ORF">BCUN_0814</name>
</gene>
<dbReference type="InterPro" id="IPR021352">
    <property type="entry name" value="DUF2971"/>
</dbReference>